<sequence>MREREEVKKWDIQRGKRCIKTECLENLFRFDVGPVTGRRLEVAAVYNGSQVVLTRSLASQCGFSSSMDTSGTVHIYASLLNCFSHSQKDQAFSLELELRLSKDQVYSVSETCENKDWASREILCLKDFMEVSVQRVMPDGHILPKASYGSRPGNPRRAAEKQPEDPGFPSTAVVFLSQSGEEHPLEVSEALRKGYGLSLTQSRLVLRSPLSTAETYVQQVCSHKTEEVCLLSDLLLCVLLLQVSGVPLTVLKASIVFGTKWLASRIDAAAACPILQGSVSFSKGSIRWFLPRLITPLVSSGQVTLLGVGLGVNGQRLDAADLKARGISFTVSDPYNVVEIPIGAKGGHYKSVVQEGVYLMSYSVEPMVELLWTEDVSTEDTRYKILFPISTPLLYQPPQVTQDTDSAEHMLKVSIGPFAPDVVLFNISFPSESLTLEQSISRGFRVEEQALEHSNLKSFIIHIPLTDNAMVKSEDSGLIVYSAPVTFWLVVLPELQAFSLSASLEAQLRDTVLPSVTGACDGQNFRVLVSSGSEQFQVLLGKNLLTPALAQTYAFVENGTHFTITVPILAPEVAYEAIEASTVKARLEVGLVSPNERKLFKEFSLSCNFYSTVIECFPNGTITALALKLESVPNLDPGRLTLVDPECGPVFSTEHYAFFSFNANSCGTTRQFVGSSMVYVNDISLPDEVLSQKDKKHDEPEYHLRVTCLYDTNTTSGLSLLVRPRASEPFAETATGKLHVHMRMARDESFSDFYTDEDFPLSKAQQEALWFEVELEPALKGRVSLELEKCWVTEDQERTSTPAWDLISNGCVVPDSPLPVKLVPVWEDSRVRFPPQLKRFQLLLATSTTLKNSPQLFVHCDVTICDPRNPMDPVCSGHCSKLQGPRVSTQEHVSSGPIFMS</sequence>
<comment type="caution">
    <text evidence="4">The sequence shown here is derived from an EMBL/GenBank/DDBJ whole genome shotgun (WGS) entry which is preliminary data.</text>
</comment>
<dbReference type="Gene3D" id="2.60.40.3210">
    <property type="entry name" value="Zona pellucida, ZP-N domain"/>
    <property type="match status" value="1"/>
</dbReference>
<dbReference type="Pfam" id="PF23344">
    <property type="entry name" value="ZP-N"/>
    <property type="match status" value="1"/>
</dbReference>
<dbReference type="Pfam" id="PF00100">
    <property type="entry name" value="Zona_pellucida"/>
    <property type="match status" value="1"/>
</dbReference>
<name>A0AAW0NV25_9GOBI</name>
<dbReference type="PANTHER" id="PTHR47130:SF3">
    <property type="entry name" value="ZONA PELLUCIDA PROTEIN"/>
    <property type="match status" value="1"/>
</dbReference>
<evidence type="ECO:0000256" key="2">
    <source>
        <dbReference type="SAM" id="MobiDB-lite"/>
    </source>
</evidence>
<dbReference type="Gene3D" id="2.60.40.4100">
    <property type="entry name" value="Zona pellucida, ZP-C domain"/>
    <property type="match status" value="1"/>
</dbReference>
<dbReference type="InterPro" id="IPR001507">
    <property type="entry name" value="ZP_dom"/>
</dbReference>
<keyword evidence="5" id="KW-1185">Reference proteome</keyword>
<feature type="domain" description="ZP" evidence="3">
    <location>
        <begin position="615"/>
        <end position="882"/>
    </location>
</feature>
<keyword evidence="1" id="KW-1015">Disulfide bond</keyword>
<dbReference type="Pfam" id="PF26562">
    <property type="entry name" value="Ig-like"/>
    <property type="match status" value="1"/>
</dbReference>
<protein>
    <recommendedName>
        <fullName evidence="3">ZP domain-containing protein</fullName>
    </recommendedName>
</protein>
<dbReference type="EMBL" id="JBBPFD010000011">
    <property type="protein sequence ID" value="KAK7907672.1"/>
    <property type="molecule type" value="Genomic_DNA"/>
</dbReference>
<organism evidence="4 5">
    <name type="scientific">Mugilogobius chulae</name>
    <name type="common">yellowstripe goby</name>
    <dbReference type="NCBI Taxonomy" id="88201"/>
    <lineage>
        <taxon>Eukaryota</taxon>
        <taxon>Metazoa</taxon>
        <taxon>Chordata</taxon>
        <taxon>Craniata</taxon>
        <taxon>Vertebrata</taxon>
        <taxon>Euteleostomi</taxon>
        <taxon>Actinopterygii</taxon>
        <taxon>Neopterygii</taxon>
        <taxon>Teleostei</taxon>
        <taxon>Neoteleostei</taxon>
        <taxon>Acanthomorphata</taxon>
        <taxon>Gobiaria</taxon>
        <taxon>Gobiiformes</taxon>
        <taxon>Gobioidei</taxon>
        <taxon>Gobiidae</taxon>
        <taxon>Gobionellinae</taxon>
        <taxon>Mugilogobius</taxon>
    </lineage>
</organism>
<dbReference type="PANTHER" id="PTHR47130">
    <property type="entry name" value="SI:DKEY-19B23.11-RELATED"/>
    <property type="match status" value="1"/>
</dbReference>
<dbReference type="InterPro" id="IPR055355">
    <property type="entry name" value="ZP-C"/>
</dbReference>
<gene>
    <name evidence="4" type="ORF">WMY93_016284</name>
</gene>
<reference evidence="5" key="1">
    <citation type="submission" date="2024-04" db="EMBL/GenBank/DDBJ databases">
        <title>Salinicola lusitanus LLJ914,a marine bacterium isolated from the Okinawa Trough.</title>
        <authorList>
            <person name="Li J."/>
        </authorList>
    </citation>
    <scope>NUCLEOTIDE SEQUENCE [LARGE SCALE GENOMIC DNA]</scope>
</reference>
<proteinExistence type="predicted"/>
<feature type="region of interest" description="Disordered" evidence="2">
    <location>
        <begin position="143"/>
        <end position="167"/>
    </location>
</feature>
<evidence type="ECO:0000256" key="1">
    <source>
        <dbReference type="ARBA" id="ARBA00023157"/>
    </source>
</evidence>
<accession>A0AAW0NV25</accession>
<dbReference type="InterPro" id="IPR042235">
    <property type="entry name" value="ZP-C_dom"/>
</dbReference>
<dbReference type="Proteomes" id="UP001460270">
    <property type="component" value="Unassembled WGS sequence"/>
</dbReference>
<dbReference type="PROSITE" id="PS51034">
    <property type="entry name" value="ZP_2"/>
    <property type="match status" value="1"/>
</dbReference>
<evidence type="ECO:0000313" key="5">
    <source>
        <dbReference type="Proteomes" id="UP001460270"/>
    </source>
</evidence>
<dbReference type="SMART" id="SM00241">
    <property type="entry name" value="ZP"/>
    <property type="match status" value="1"/>
</dbReference>
<evidence type="ECO:0000259" key="3">
    <source>
        <dbReference type="PROSITE" id="PS51034"/>
    </source>
</evidence>
<evidence type="ECO:0000313" key="4">
    <source>
        <dbReference type="EMBL" id="KAK7907672.1"/>
    </source>
</evidence>
<dbReference type="AlphaFoldDB" id="A0AAW0NV25"/>
<dbReference type="InterPro" id="IPR058876">
    <property type="entry name" value="Ig-like_ZP"/>
</dbReference>
<dbReference type="InterPro" id="IPR055356">
    <property type="entry name" value="ZP-N"/>
</dbReference>